<dbReference type="EMBL" id="DSJL01000011">
    <property type="protein sequence ID" value="HEF65996.1"/>
    <property type="molecule type" value="Genomic_DNA"/>
</dbReference>
<evidence type="ECO:0000256" key="1">
    <source>
        <dbReference type="ARBA" id="ARBA00023015"/>
    </source>
</evidence>
<dbReference type="PANTHER" id="PTHR33204">
    <property type="entry name" value="TRANSCRIPTIONAL REGULATOR, MARR FAMILY"/>
    <property type="match status" value="1"/>
</dbReference>
<dbReference type="GO" id="GO:0003677">
    <property type="term" value="F:DNA binding"/>
    <property type="evidence" value="ECO:0007669"/>
    <property type="project" value="UniProtKB-KW"/>
</dbReference>
<organism evidence="4">
    <name type="scientific">Thermomicrobium roseum</name>
    <dbReference type="NCBI Taxonomy" id="500"/>
    <lineage>
        <taxon>Bacteria</taxon>
        <taxon>Pseudomonadati</taxon>
        <taxon>Thermomicrobiota</taxon>
        <taxon>Thermomicrobia</taxon>
        <taxon>Thermomicrobiales</taxon>
        <taxon>Thermomicrobiaceae</taxon>
        <taxon>Thermomicrobium</taxon>
    </lineage>
</organism>
<dbReference type="PANTHER" id="PTHR33204:SF18">
    <property type="entry name" value="TRANSCRIPTIONAL REGULATORY PROTEIN"/>
    <property type="match status" value="1"/>
</dbReference>
<dbReference type="AlphaFoldDB" id="A0A7C1G1R4"/>
<evidence type="ECO:0000256" key="2">
    <source>
        <dbReference type="ARBA" id="ARBA00023125"/>
    </source>
</evidence>
<keyword evidence="3" id="KW-0804">Transcription</keyword>
<dbReference type="GO" id="GO:0006355">
    <property type="term" value="P:regulation of DNA-templated transcription"/>
    <property type="evidence" value="ECO:0007669"/>
    <property type="project" value="UniProtKB-ARBA"/>
</dbReference>
<dbReference type="InterPro" id="IPR002577">
    <property type="entry name" value="HTH_HxlR"/>
</dbReference>
<accession>A0A7C1G1R4</accession>
<gene>
    <name evidence="4" type="ORF">ENP47_10415</name>
</gene>
<dbReference type="SUPFAM" id="SSF46785">
    <property type="entry name" value="Winged helix' DNA-binding domain"/>
    <property type="match status" value="1"/>
</dbReference>
<dbReference type="CDD" id="cd00090">
    <property type="entry name" value="HTH_ARSR"/>
    <property type="match status" value="1"/>
</dbReference>
<proteinExistence type="predicted"/>
<dbReference type="InterPro" id="IPR036390">
    <property type="entry name" value="WH_DNA-bd_sf"/>
</dbReference>
<comment type="caution">
    <text evidence="4">The sequence shown here is derived from an EMBL/GenBank/DDBJ whole genome shotgun (WGS) entry which is preliminary data.</text>
</comment>
<sequence length="106" mass="11967">MQSVPLPPERCPLAQTAAILCDRWTPLIVRDLARGLSRFSELERSIQGISPKTLSTRLKQLEAAGLIQRLENNGVRTRYALTPRGRALLPLIRAMRDYGRTWLSQA</sequence>
<dbReference type="InterPro" id="IPR036388">
    <property type="entry name" value="WH-like_DNA-bd_sf"/>
</dbReference>
<reference evidence="4" key="1">
    <citation type="journal article" date="2020" name="mSystems">
        <title>Genome- and Community-Level Interaction Insights into Carbon Utilization and Element Cycling Functions of Hydrothermarchaeota in Hydrothermal Sediment.</title>
        <authorList>
            <person name="Zhou Z."/>
            <person name="Liu Y."/>
            <person name="Xu W."/>
            <person name="Pan J."/>
            <person name="Luo Z.H."/>
            <person name="Li M."/>
        </authorList>
    </citation>
    <scope>NUCLEOTIDE SEQUENCE [LARGE SCALE GENOMIC DNA]</scope>
    <source>
        <strain evidence="4">SpSt-222</strain>
    </source>
</reference>
<dbReference type="Pfam" id="PF01638">
    <property type="entry name" value="HxlR"/>
    <property type="match status" value="1"/>
</dbReference>
<dbReference type="PROSITE" id="PS51118">
    <property type="entry name" value="HTH_HXLR"/>
    <property type="match status" value="1"/>
</dbReference>
<name>A0A7C1G1R4_THERO</name>
<keyword evidence="1" id="KW-0805">Transcription regulation</keyword>
<dbReference type="InterPro" id="IPR011991">
    <property type="entry name" value="ArsR-like_HTH"/>
</dbReference>
<evidence type="ECO:0000256" key="3">
    <source>
        <dbReference type="ARBA" id="ARBA00023163"/>
    </source>
</evidence>
<protein>
    <submittedName>
        <fullName evidence="4">Transcriptional regulator</fullName>
    </submittedName>
</protein>
<evidence type="ECO:0000313" key="4">
    <source>
        <dbReference type="EMBL" id="HEF65996.1"/>
    </source>
</evidence>
<keyword evidence="2" id="KW-0238">DNA-binding</keyword>
<dbReference type="Gene3D" id="1.10.10.10">
    <property type="entry name" value="Winged helix-like DNA-binding domain superfamily/Winged helix DNA-binding domain"/>
    <property type="match status" value="1"/>
</dbReference>